<comment type="catalytic activity">
    <reaction evidence="1">
        <text>ATP + protein L-histidine = ADP + protein N-phospho-L-histidine.</text>
        <dbReference type="EC" id="2.7.13.3"/>
    </reaction>
</comment>
<keyword evidence="6" id="KW-0418">Kinase</keyword>
<proteinExistence type="predicted"/>
<dbReference type="SMART" id="SM00091">
    <property type="entry name" value="PAS"/>
    <property type="match status" value="1"/>
</dbReference>
<feature type="domain" description="Histidine kinase" evidence="10">
    <location>
        <begin position="349"/>
        <end position="563"/>
    </location>
</feature>
<name>A0A8J6N0S1_9DELT</name>
<feature type="transmembrane region" description="Helical" evidence="9">
    <location>
        <begin position="135"/>
        <end position="154"/>
    </location>
</feature>
<protein>
    <recommendedName>
        <fullName evidence="2">histidine kinase</fullName>
        <ecNumber evidence="2">2.7.13.3</ecNumber>
    </recommendedName>
</protein>
<evidence type="ECO:0000256" key="4">
    <source>
        <dbReference type="ARBA" id="ARBA00022679"/>
    </source>
</evidence>
<keyword evidence="3" id="KW-0597">Phosphoprotein</keyword>
<keyword evidence="8" id="KW-0902">Two-component regulatory system</keyword>
<dbReference type="SUPFAM" id="SSF55785">
    <property type="entry name" value="PYP-like sensor domain (PAS domain)"/>
    <property type="match status" value="1"/>
</dbReference>
<evidence type="ECO:0000259" key="10">
    <source>
        <dbReference type="PROSITE" id="PS50109"/>
    </source>
</evidence>
<evidence type="ECO:0000256" key="9">
    <source>
        <dbReference type="SAM" id="Phobius"/>
    </source>
</evidence>
<accession>A0A8J6N0S1</accession>
<dbReference type="EMBL" id="JACNJD010000235">
    <property type="protein sequence ID" value="MBC8177784.1"/>
    <property type="molecule type" value="Genomic_DNA"/>
</dbReference>
<evidence type="ECO:0000313" key="14">
    <source>
        <dbReference type="Proteomes" id="UP000650524"/>
    </source>
</evidence>
<evidence type="ECO:0000256" key="2">
    <source>
        <dbReference type="ARBA" id="ARBA00012438"/>
    </source>
</evidence>
<dbReference type="Pfam" id="PF02518">
    <property type="entry name" value="HATPase_c"/>
    <property type="match status" value="1"/>
</dbReference>
<dbReference type="PRINTS" id="PR00344">
    <property type="entry name" value="BCTRLSENSOR"/>
</dbReference>
<comment type="caution">
    <text evidence="13">The sequence shown here is derived from an EMBL/GenBank/DDBJ whole genome shotgun (WGS) entry which is preliminary data.</text>
</comment>
<keyword evidence="4" id="KW-0808">Transferase</keyword>
<evidence type="ECO:0000256" key="3">
    <source>
        <dbReference type="ARBA" id="ARBA00022553"/>
    </source>
</evidence>
<feature type="domain" description="PAC" evidence="12">
    <location>
        <begin position="283"/>
        <end position="336"/>
    </location>
</feature>
<dbReference type="Proteomes" id="UP000650524">
    <property type="component" value="Unassembled WGS sequence"/>
</dbReference>
<organism evidence="13 14">
    <name type="scientific">Candidatus Desulfacyla euxinica</name>
    <dbReference type="NCBI Taxonomy" id="2841693"/>
    <lineage>
        <taxon>Bacteria</taxon>
        <taxon>Deltaproteobacteria</taxon>
        <taxon>Candidatus Desulfacyla</taxon>
    </lineage>
</organism>
<gene>
    <name evidence="13" type="ORF">H8E19_10300</name>
</gene>
<dbReference type="GO" id="GO:0000155">
    <property type="term" value="F:phosphorelay sensor kinase activity"/>
    <property type="evidence" value="ECO:0007669"/>
    <property type="project" value="InterPro"/>
</dbReference>
<dbReference type="PROSITE" id="PS50109">
    <property type="entry name" value="HIS_KIN"/>
    <property type="match status" value="1"/>
</dbReference>
<evidence type="ECO:0000259" key="12">
    <source>
        <dbReference type="PROSITE" id="PS50113"/>
    </source>
</evidence>
<dbReference type="PROSITE" id="PS50113">
    <property type="entry name" value="PAC"/>
    <property type="match status" value="1"/>
</dbReference>
<feature type="transmembrane region" description="Helical" evidence="9">
    <location>
        <begin position="106"/>
        <end position="123"/>
    </location>
</feature>
<evidence type="ECO:0000313" key="13">
    <source>
        <dbReference type="EMBL" id="MBC8177784.1"/>
    </source>
</evidence>
<dbReference type="Gene3D" id="3.30.450.20">
    <property type="entry name" value="PAS domain"/>
    <property type="match status" value="1"/>
</dbReference>
<dbReference type="InterPro" id="IPR013767">
    <property type="entry name" value="PAS_fold"/>
</dbReference>
<evidence type="ECO:0000259" key="11">
    <source>
        <dbReference type="PROSITE" id="PS50112"/>
    </source>
</evidence>
<evidence type="ECO:0000256" key="5">
    <source>
        <dbReference type="ARBA" id="ARBA00022741"/>
    </source>
</evidence>
<dbReference type="InterPro" id="IPR004358">
    <property type="entry name" value="Sig_transdc_His_kin-like_C"/>
</dbReference>
<dbReference type="CDD" id="cd00082">
    <property type="entry name" value="HisKA"/>
    <property type="match status" value="1"/>
</dbReference>
<feature type="transmembrane region" description="Helical" evidence="9">
    <location>
        <begin position="166"/>
        <end position="185"/>
    </location>
</feature>
<dbReference type="InterPro" id="IPR035965">
    <property type="entry name" value="PAS-like_dom_sf"/>
</dbReference>
<keyword evidence="9" id="KW-0472">Membrane</keyword>
<dbReference type="InterPro" id="IPR036097">
    <property type="entry name" value="HisK_dim/P_sf"/>
</dbReference>
<dbReference type="SUPFAM" id="SSF47384">
    <property type="entry name" value="Homodimeric domain of signal transducing histidine kinase"/>
    <property type="match status" value="1"/>
</dbReference>
<dbReference type="CDD" id="cd00130">
    <property type="entry name" value="PAS"/>
    <property type="match status" value="1"/>
</dbReference>
<evidence type="ECO:0000256" key="6">
    <source>
        <dbReference type="ARBA" id="ARBA00022777"/>
    </source>
</evidence>
<feature type="transmembrane region" description="Helical" evidence="9">
    <location>
        <begin position="21"/>
        <end position="42"/>
    </location>
</feature>
<dbReference type="GO" id="GO:0005524">
    <property type="term" value="F:ATP binding"/>
    <property type="evidence" value="ECO:0007669"/>
    <property type="project" value="UniProtKB-KW"/>
</dbReference>
<dbReference type="NCBIfam" id="TIGR00229">
    <property type="entry name" value="sensory_box"/>
    <property type="match status" value="1"/>
</dbReference>
<dbReference type="InterPro" id="IPR000014">
    <property type="entry name" value="PAS"/>
</dbReference>
<dbReference type="SMART" id="SM00388">
    <property type="entry name" value="HisKA"/>
    <property type="match status" value="1"/>
</dbReference>
<feature type="domain" description="PAS" evidence="11">
    <location>
        <begin position="210"/>
        <end position="254"/>
    </location>
</feature>
<feature type="transmembrane region" description="Helical" evidence="9">
    <location>
        <begin position="54"/>
        <end position="75"/>
    </location>
</feature>
<dbReference type="AlphaFoldDB" id="A0A8J6N0S1"/>
<evidence type="ECO:0000256" key="8">
    <source>
        <dbReference type="ARBA" id="ARBA00023012"/>
    </source>
</evidence>
<dbReference type="InterPro" id="IPR003661">
    <property type="entry name" value="HisK_dim/P_dom"/>
</dbReference>
<keyword evidence="7" id="KW-0067">ATP-binding</keyword>
<dbReference type="PANTHER" id="PTHR43065">
    <property type="entry name" value="SENSOR HISTIDINE KINASE"/>
    <property type="match status" value="1"/>
</dbReference>
<dbReference type="Pfam" id="PF00512">
    <property type="entry name" value="HisKA"/>
    <property type="match status" value="1"/>
</dbReference>
<dbReference type="InterPro" id="IPR005467">
    <property type="entry name" value="His_kinase_dom"/>
</dbReference>
<sequence>MISPTDKSPPSELRSALKTLMFLRVLFISILLGVLIFIHIRATRSYFGDVHTSHYLLLAAVYFLSIVYAFLLKYLKNITLQAYIQILVDTLMITGLIYSTGGIESIFSFLYILSIFSGSILLYRKGGMIVASSSSILYGLLLDLHYYGVIHPLGSRAIYPETYQSAYLFFTILANMIGFYLVGYLSSFLSEQARKNRVALRAKQLDVNRLEGLNESIIGSITSSLIVLDNHEKIVLFNPAAEKLFGIKTNQACGHLIGDILPLFAEHSIGRKLLSTGLIETRSSFPDLIYERLDGTRTDLRLSISPLLYSLGEQQGQVLTLQDVTQMKQIEEEMKKVEGLALIGELAAGMAHEIRNPMASISGSIEVIRDEMDQNDVNVRLMNIILRETDRLNELVSDFLLFARPKKAKLTEFDLNQLIRESLEFFQSSPRWNSKIAIFASLPYPVMVKSDPDQLKQVLWNLFLNASDAMGGGGELHIASALVPGPPESGSEKAKIVIRDTGEGFDEKGVKKLFLPFFTTKEGGSGLGLAIVKRIIDRLEGQISGANHPGGGAEIRILLPVRPEHAVLSPNSAG</sequence>
<dbReference type="EC" id="2.7.13.3" evidence="2"/>
<keyword evidence="5" id="KW-0547">Nucleotide-binding</keyword>
<dbReference type="SUPFAM" id="SSF55874">
    <property type="entry name" value="ATPase domain of HSP90 chaperone/DNA topoisomerase II/histidine kinase"/>
    <property type="match status" value="1"/>
</dbReference>
<dbReference type="InterPro" id="IPR036890">
    <property type="entry name" value="HATPase_C_sf"/>
</dbReference>
<evidence type="ECO:0000256" key="1">
    <source>
        <dbReference type="ARBA" id="ARBA00000085"/>
    </source>
</evidence>
<dbReference type="GO" id="GO:0006355">
    <property type="term" value="P:regulation of DNA-templated transcription"/>
    <property type="evidence" value="ECO:0007669"/>
    <property type="project" value="InterPro"/>
</dbReference>
<dbReference type="Pfam" id="PF00989">
    <property type="entry name" value="PAS"/>
    <property type="match status" value="1"/>
</dbReference>
<dbReference type="InterPro" id="IPR003594">
    <property type="entry name" value="HATPase_dom"/>
</dbReference>
<reference evidence="13 14" key="1">
    <citation type="submission" date="2020-08" db="EMBL/GenBank/DDBJ databases">
        <title>Bridging the membrane lipid divide: bacteria of the FCB group superphylum have the potential to synthesize archaeal ether lipids.</title>
        <authorList>
            <person name="Villanueva L."/>
            <person name="Von Meijenfeldt F.A.B."/>
            <person name="Westbye A.B."/>
            <person name="Yadav S."/>
            <person name="Hopmans E.C."/>
            <person name="Dutilh B.E."/>
            <person name="Sinninghe Damste J.S."/>
        </authorList>
    </citation>
    <scope>NUCLEOTIDE SEQUENCE [LARGE SCALE GENOMIC DNA]</scope>
    <source>
        <strain evidence="13">NIOZ-UU27</strain>
    </source>
</reference>
<dbReference type="Gene3D" id="3.30.565.10">
    <property type="entry name" value="Histidine kinase-like ATPase, C-terminal domain"/>
    <property type="match status" value="1"/>
</dbReference>
<dbReference type="PROSITE" id="PS50112">
    <property type="entry name" value="PAS"/>
    <property type="match status" value="1"/>
</dbReference>
<evidence type="ECO:0000256" key="7">
    <source>
        <dbReference type="ARBA" id="ARBA00022840"/>
    </source>
</evidence>
<keyword evidence="9" id="KW-1133">Transmembrane helix</keyword>
<dbReference type="Gene3D" id="1.10.287.130">
    <property type="match status" value="1"/>
</dbReference>
<dbReference type="Pfam" id="PF25323">
    <property type="entry name" value="6TM_PilS"/>
    <property type="match status" value="1"/>
</dbReference>
<keyword evidence="9" id="KW-0812">Transmembrane</keyword>
<dbReference type="InterPro" id="IPR000700">
    <property type="entry name" value="PAS-assoc_C"/>
</dbReference>
<dbReference type="SMART" id="SM00387">
    <property type="entry name" value="HATPase_c"/>
    <property type="match status" value="1"/>
</dbReference>
<dbReference type="PANTHER" id="PTHR43065:SF10">
    <property type="entry name" value="PEROXIDE STRESS-ACTIVATED HISTIDINE KINASE MAK3"/>
    <property type="match status" value="1"/>
</dbReference>